<protein>
    <submittedName>
        <fullName evidence="2">Uncharacterized protein</fullName>
    </submittedName>
</protein>
<reference evidence="2 3" key="1">
    <citation type="submission" date="2017-03" db="EMBL/GenBank/DDBJ databases">
        <title>Genomes of endolithic fungi from Antarctica.</title>
        <authorList>
            <person name="Coleine C."/>
            <person name="Masonjones S."/>
            <person name="Stajich J.E."/>
        </authorList>
    </citation>
    <scope>NUCLEOTIDE SEQUENCE [LARGE SCALE GENOMIC DNA]</scope>
    <source>
        <strain evidence="2 3">CCFEE 5184</strain>
    </source>
</reference>
<name>A0A4U0WTX2_9PEZI</name>
<keyword evidence="3" id="KW-1185">Reference proteome</keyword>
<sequence>MTSATQNYEGSRAGGEARRLAEAGGQATLHRYEEKVQTLLNMAEHTYPHHFKWFNMARGYIRGGGTHFVYHYDIDDIILGRSHRTVPAPVFVNSRTSTGVYNEAAHPPDVVHDLPMHDAHSRCMEGLARHDVPVHSERAWRLAGLGGGFTAPCVCARRLRLRVLENEASRRLSTNTIFVHRGIFMVGS</sequence>
<gene>
    <name evidence="2" type="ORF">B0A55_11070</name>
</gene>
<evidence type="ECO:0000313" key="3">
    <source>
        <dbReference type="Proteomes" id="UP000309340"/>
    </source>
</evidence>
<dbReference type="AlphaFoldDB" id="A0A4U0WTX2"/>
<accession>A0A4U0WTX2</accession>
<comment type="caution">
    <text evidence="2">The sequence shown here is derived from an EMBL/GenBank/DDBJ whole genome shotgun (WGS) entry which is preliminary data.</text>
</comment>
<organism evidence="2 3">
    <name type="scientific">Friedmanniomyces simplex</name>
    <dbReference type="NCBI Taxonomy" id="329884"/>
    <lineage>
        <taxon>Eukaryota</taxon>
        <taxon>Fungi</taxon>
        <taxon>Dikarya</taxon>
        <taxon>Ascomycota</taxon>
        <taxon>Pezizomycotina</taxon>
        <taxon>Dothideomycetes</taxon>
        <taxon>Dothideomycetidae</taxon>
        <taxon>Mycosphaerellales</taxon>
        <taxon>Teratosphaeriaceae</taxon>
        <taxon>Friedmanniomyces</taxon>
    </lineage>
</organism>
<dbReference type="Proteomes" id="UP000309340">
    <property type="component" value="Unassembled WGS sequence"/>
</dbReference>
<evidence type="ECO:0000313" key="2">
    <source>
        <dbReference type="EMBL" id="TKA67052.1"/>
    </source>
</evidence>
<evidence type="ECO:0000256" key="1">
    <source>
        <dbReference type="SAM" id="MobiDB-lite"/>
    </source>
</evidence>
<feature type="region of interest" description="Disordered" evidence="1">
    <location>
        <begin position="1"/>
        <end position="22"/>
    </location>
</feature>
<dbReference type="EMBL" id="NAJQ01000598">
    <property type="protein sequence ID" value="TKA67052.1"/>
    <property type="molecule type" value="Genomic_DNA"/>
</dbReference>
<proteinExistence type="predicted"/>